<evidence type="ECO:0000256" key="1">
    <source>
        <dbReference type="SAM" id="MobiDB-lite"/>
    </source>
</evidence>
<evidence type="ECO:0000313" key="4">
    <source>
        <dbReference type="Proteomes" id="UP001175001"/>
    </source>
</evidence>
<name>A0AA39Z1Y3_9PEZI</name>
<accession>A0AA39Z1Y3</accession>
<dbReference type="EMBL" id="JAUJDW010000005">
    <property type="protein sequence ID" value="KAK0662664.1"/>
    <property type="molecule type" value="Genomic_DNA"/>
</dbReference>
<keyword evidence="4" id="KW-1185">Reference proteome</keyword>
<gene>
    <name evidence="3" type="ORF">DIS24_g1823</name>
</gene>
<feature type="region of interest" description="Disordered" evidence="1">
    <location>
        <begin position="44"/>
        <end position="192"/>
    </location>
</feature>
<feature type="compositionally biased region" description="Low complexity" evidence="1">
    <location>
        <begin position="106"/>
        <end position="128"/>
    </location>
</feature>
<dbReference type="Proteomes" id="UP001175001">
    <property type="component" value="Unassembled WGS sequence"/>
</dbReference>
<evidence type="ECO:0000313" key="3">
    <source>
        <dbReference type="EMBL" id="KAK0662664.1"/>
    </source>
</evidence>
<sequence>MTSSSISIYQQHAAKLLSRKSVVLGIPIAAGSIILFLQWRKRKSLKPKPKPKSKQPESERKENKVEEARTNGSNGKATPSAVEEKITSEASAQNGSAAAPAPPPAYSSESYAAVAEVPPLASPAAAPSSSPPPYSPISAKHSQDDSDDQRVTGFAYAKRPRLGRGRSVEKFASYEPLRKASAEKREQEEKLRIKEEDDKAAAAAVAAFSPPVAAAAVPEPELAPISAPAVADKDVPPEAPISAPEPEPEAAPAEADVAPETTFEVKVNGWHHDDEEPLAIEERLRDMRRPSIIATFEITTTSEPANLSPFGSAFDTSRRPSVVTTISAEPVINEEDEEEDEEDEQTPSFPPRRESVTVETAIEIAEAWSTNGMNGTIHEDDEFPAHGVSTVISGPIPVNSAPQEDYDDDEEWAPEDSVPEPASTALAKAMDTDVQGDEESKRTDSPLASKPVVVSAAVGVPAPQSAIVEEIKEVVERAPLAHLPGMGIPNSA</sequence>
<evidence type="ECO:0000256" key="2">
    <source>
        <dbReference type="SAM" id="Phobius"/>
    </source>
</evidence>
<feature type="compositionally biased region" description="Low complexity" evidence="1">
    <location>
        <begin position="246"/>
        <end position="256"/>
    </location>
</feature>
<proteinExistence type="predicted"/>
<feature type="compositionally biased region" description="Basic residues" evidence="1">
    <location>
        <begin position="44"/>
        <end position="53"/>
    </location>
</feature>
<feature type="transmembrane region" description="Helical" evidence="2">
    <location>
        <begin position="21"/>
        <end position="39"/>
    </location>
</feature>
<feature type="compositionally biased region" description="Acidic residues" evidence="1">
    <location>
        <begin position="404"/>
        <end position="418"/>
    </location>
</feature>
<feature type="compositionally biased region" description="Acidic residues" evidence="1">
    <location>
        <begin position="332"/>
        <end position="345"/>
    </location>
</feature>
<feature type="compositionally biased region" description="Basic and acidic residues" evidence="1">
    <location>
        <begin position="141"/>
        <end position="150"/>
    </location>
</feature>
<feature type="compositionally biased region" description="Basic and acidic residues" evidence="1">
    <location>
        <begin position="54"/>
        <end position="69"/>
    </location>
</feature>
<organism evidence="3 4">
    <name type="scientific">Lasiodiplodia hormozganensis</name>
    <dbReference type="NCBI Taxonomy" id="869390"/>
    <lineage>
        <taxon>Eukaryota</taxon>
        <taxon>Fungi</taxon>
        <taxon>Dikarya</taxon>
        <taxon>Ascomycota</taxon>
        <taxon>Pezizomycotina</taxon>
        <taxon>Dothideomycetes</taxon>
        <taxon>Dothideomycetes incertae sedis</taxon>
        <taxon>Botryosphaeriales</taxon>
        <taxon>Botryosphaeriaceae</taxon>
        <taxon>Lasiodiplodia</taxon>
    </lineage>
</organism>
<dbReference type="AlphaFoldDB" id="A0AA39Z1Y3"/>
<keyword evidence="2" id="KW-0472">Membrane</keyword>
<feature type="region of interest" description="Disordered" evidence="1">
    <location>
        <begin position="369"/>
        <end position="449"/>
    </location>
</feature>
<keyword evidence="2" id="KW-1133">Transmembrane helix</keyword>
<keyword evidence="2" id="KW-0812">Transmembrane</keyword>
<feature type="compositionally biased region" description="Basic and acidic residues" evidence="1">
    <location>
        <begin position="176"/>
        <end position="192"/>
    </location>
</feature>
<feature type="region of interest" description="Disordered" evidence="1">
    <location>
        <begin position="225"/>
        <end position="256"/>
    </location>
</feature>
<comment type="caution">
    <text evidence="3">The sequence shown here is derived from an EMBL/GenBank/DDBJ whole genome shotgun (WGS) entry which is preliminary data.</text>
</comment>
<feature type="region of interest" description="Disordered" evidence="1">
    <location>
        <begin position="303"/>
        <end position="356"/>
    </location>
</feature>
<protein>
    <submittedName>
        <fullName evidence="3">Uncharacterized protein</fullName>
    </submittedName>
</protein>
<reference evidence="3" key="1">
    <citation type="submission" date="2023-06" db="EMBL/GenBank/DDBJ databases">
        <title>Multi-omics analyses reveal the molecular pathogenesis toolkit of Lasiodiplodia hormozganensis, a cross-kingdom pathogen.</title>
        <authorList>
            <person name="Felix C."/>
            <person name="Meneses R."/>
            <person name="Goncalves M.F.M."/>
            <person name="Tilleman L."/>
            <person name="Duarte A.S."/>
            <person name="Jorrin-Novo J.V."/>
            <person name="Van De Peer Y."/>
            <person name="Deforce D."/>
            <person name="Van Nieuwerburgh F."/>
            <person name="Esteves A.C."/>
            <person name="Alves A."/>
        </authorList>
    </citation>
    <scope>NUCLEOTIDE SEQUENCE</scope>
    <source>
        <strain evidence="3">CBS 339.90</strain>
    </source>
</reference>